<evidence type="ECO:0000313" key="1">
    <source>
        <dbReference type="EMBL" id="MFG1708696.1"/>
    </source>
</evidence>
<reference evidence="1 2" key="1">
    <citation type="submission" date="2024-10" db="EMBL/GenBank/DDBJ databases">
        <authorList>
            <person name="Topkara A.R."/>
            <person name="Saygin H."/>
        </authorList>
    </citation>
    <scope>NUCLEOTIDE SEQUENCE [LARGE SCALE GENOMIC DNA]</scope>
    <source>
        <strain evidence="1 2">M3C6</strain>
    </source>
</reference>
<sequence length="147" mass="15675">MSWAWARIGCRAAIMTMDHSPPSTRAYRSLLIGREGVVVAVLRNDNLALLKLDDSYYLPAGARRWAVAWDDLDVGEPARVSDVADPMYVAGFTKGDGKVEQHAVLSGTEAAVCSSPVGPLPFCGWSLPFSPNAAHACPNCVTLVDGS</sequence>
<dbReference type="Proteomes" id="UP001603978">
    <property type="component" value="Unassembled WGS sequence"/>
</dbReference>
<evidence type="ECO:0000313" key="2">
    <source>
        <dbReference type="Proteomes" id="UP001603978"/>
    </source>
</evidence>
<name>A0ABW7AMS6_9ACTN</name>
<comment type="caution">
    <text evidence="1">The sequence shown here is derived from an EMBL/GenBank/DDBJ whole genome shotgun (WGS) entry which is preliminary data.</text>
</comment>
<gene>
    <name evidence="1" type="ORF">ACFLIM_36415</name>
</gene>
<proteinExistence type="predicted"/>
<keyword evidence="2" id="KW-1185">Reference proteome</keyword>
<protein>
    <submittedName>
        <fullName evidence="1">Uncharacterized protein</fullName>
    </submittedName>
</protein>
<organism evidence="1 2">
    <name type="scientific">Nonomuraea marmarensis</name>
    <dbReference type="NCBI Taxonomy" id="3351344"/>
    <lineage>
        <taxon>Bacteria</taxon>
        <taxon>Bacillati</taxon>
        <taxon>Actinomycetota</taxon>
        <taxon>Actinomycetes</taxon>
        <taxon>Streptosporangiales</taxon>
        <taxon>Streptosporangiaceae</taxon>
        <taxon>Nonomuraea</taxon>
    </lineage>
</organism>
<dbReference type="RefSeq" id="WP_393172926.1">
    <property type="nucleotide sequence ID" value="NZ_JBICRM010000030.1"/>
</dbReference>
<dbReference type="EMBL" id="JBICRM010000030">
    <property type="protein sequence ID" value="MFG1708696.1"/>
    <property type="molecule type" value="Genomic_DNA"/>
</dbReference>
<accession>A0ABW7AMS6</accession>